<keyword evidence="3" id="KW-0233">DNA recombination</keyword>
<dbReference type="InterPro" id="IPR011010">
    <property type="entry name" value="DNA_brk_join_enz"/>
</dbReference>
<dbReference type="InterPro" id="IPR010998">
    <property type="entry name" value="Integrase_recombinase_N"/>
</dbReference>
<name>A0A9X2BD02_9BACL</name>
<evidence type="ECO:0000256" key="3">
    <source>
        <dbReference type="ARBA" id="ARBA00023172"/>
    </source>
</evidence>
<evidence type="ECO:0000259" key="5">
    <source>
        <dbReference type="PROSITE" id="PS51898"/>
    </source>
</evidence>
<dbReference type="InterPro" id="IPR002104">
    <property type="entry name" value="Integrase_catalytic"/>
</dbReference>
<evidence type="ECO:0000259" key="6">
    <source>
        <dbReference type="PROSITE" id="PS51900"/>
    </source>
</evidence>
<comment type="caution">
    <text evidence="7">The sequence shown here is derived from an EMBL/GenBank/DDBJ whole genome shotgun (WGS) entry which is preliminary data.</text>
</comment>
<dbReference type="RefSeq" id="WP_248252642.1">
    <property type="nucleotide sequence ID" value="NZ_JAIWJX010000002.1"/>
</dbReference>
<dbReference type="Gene3D" id="1.10.443.10">
    <property type="entry name" value="Intergrase catalytic core"/>
    <property type="match status" value="1"/>
</dbReference>
<dbReference type="GO" id="GO:0015074">
    <property type="term" value="P:DNA integration"/>
    <property type="evidence" value="ECO:0007669"/>
    <property type="project" value="UniProtKB-KW"/>
</dbReference>
<dbReference type="SUPFAM" id="SSF56349">
    <property type="entry name" value="DNA breaking-rejoining enzymes"/>
    <property type="match status" value="1"/>
</dbReference>
<dbReference type="PROSITE" id="PS51898">
    <property type="entry name" value="TYR_RECOMBINASE"/>
    <property type="match status" value="1"/>
</dbReference>
<protein>
    <submittedName>
        <fullName evidence="7">Phage integrase N-terminal SAM-like domain-containing protein</fullName>
    </submittedName>
</protein>
<reference evidence="7" key="1">
    <citation type="submission" date="2021-09" db="EMBL/GenBank/DDBJ databases">
        <title>Genome analysis of Fictibacillus sp. KIGAM418 isolated from marine sediment.</title>
        <authorList>
            <person name="Seo M.-J."/>
            <person name="Cho E.-S."/>
            <person name="Hwang C.Y."/>
        </authorList>
    </citation>
    <scope>NUCLEOTIDE SEQUENCE</scope>
    <source>
        <strain evidence="7">KIGAM418</strain>
    </source>
</reference>
<evidence type="ECO:0000313" key="7">
    <source>
        <dbReference type="EMBL" id="MCK6257096.1"/>
    </source>
</evidence>
<dbReference type="InterPro" id="IPR044068">
    <property type="entry name" value="CB"/>
</dbReference>
<dbReference type="CDD" id="cd00397">
    <property type="entry name" value="DNA_BRE_C"/>
    <property type="match status" value="1"/>
</dbReference>
<dbReference type="Proteomes" id="UP001139011">
    <property type="component" value="Unassembled WGS sequence"/>
</dbReference>
<dbReference type="EMBL" id="JAIWJX010000002">
    <property type="protein sequence ID" value="MCK6257096.1"/>
    <property type="molecule type" value="Genomic_DNA"/>
</dbReference>
<dbReference type="Pfam" id="PF02899">
    <property type="entry name" value="Phage_int_SAM_1"/>
    <property type="match status" value="1"/>
</dbReference>
<keyword evidence="2 4" id="KW-0238">DNA-binding</keyword>
<evidence type="ECO:0000256" key="1">
    <source>
        <dbReference type="ARBA" id="ARBA00022908"/>
    </source>
</evidence>
<keyword evidence="8" id="KW-1185">Reference proteome</keyword>
<dbReference type="GO" id="GO:0003677">
    <property type="term" value="F:DNA binding"/>
    <property type="evidence" value="ECO:0007669"/>
    <property type="project" value="UniProtKB-UniRule"/>
</dbReference>
<accession>A0A9X2BD02</accession>
<evidence type="ECO:0000256" key="4">
    <source>
        <dbReference type="PROSITE-ProRule" id="PRU01248"/>
    </source>
</evidence>
<dbReference type="PANTHER" id="PTHR30349">
    <property type="entry name" value="PHAGE INTEGRASE-RELATED"/>
    <property type="match status" value="1"/>
</dbReference>
<evidence type="ECO:0000313" key="8">
    <source>
        <dbReference type="Proteomes" id="UP001139011"/>
    </source>
</evidence>
<dbReference type="InterPro" id="IPR013762">
    <property type="entry name" value="Integrase-like_cat_sf"/>
</dbReference>
<sequence length="326" mass="38618">MFPLIDSLPSYSAVYLETLEKKGRQESTIRRYFYDLNDFLAWMRVVKEEDSFSVFQSLRTEDYQSYFDFLIHERNYSLRTLRRVLTVLKQLVQFQITLGKLAYNPVNGVDLGIGEETDFTDEDFISSEELDKLFEVIKSYEGLTENQQKYRHLLISRNLSIVILLSRYGLTLLELTSLKMRHINFTKGIIQVPSETSLPRKIRIEREDQAFLYSYYETIPAAVRPAWYSNDSFFAAFDYQRGTYRWVYKTNSPKPLTEIAVQKMIRLEIKRSGLRKGISAQHMRRTCILRELQTEKEPEQIKEKFGFKSSLSLERYYKYLQSVSKT</sequence>
<dbReference type="PANTHER" id="PTHR30349:SF86">
    <property type="entry name" value="INTEGRASE_RECOMBINASE AQ_AA09-RELATED"/>
    <property type="match status" value="1"/>
</dbReference>
<dbReference type="InterPro" id="IPR004107">
    <property type="entry name" value="Integrase_SAM-like_N"/>
</dbReference>
<proteinExistence type="predicted"/>
<organism evidence="7 8">
    <name type="scientific">Fictibacillus marinisediminis</name>
    <dbReference type="NCBI Taxonomy" id="2878389"/>
    <lineage>
        <taxon>Bacteria</taxon>
        <taxon>Bacillati</taxon>
        <taxon>Bacillota</taxon>
        <taxon>Bacilli</taxon>
        <taxon>Bacillales</taxon>
        <taxon>Fictibacillaceae</taxon>
        <taxon>Fictibacillus</taxon>
    </lineage>
</organism>
<dbReference type="GO" id="GO:0006310">
    <property type="term" value="P:DNA recombination"/>
    <property type="evidence" value="ECO:0007669"/>
    <property type="project" value="UniProtKB-KW"/>
</dbReference>
<feature type="domain" description="Tyr recombinase" evidence="5">
    <location>
        <begin position="120"/>
        <end position="326"/>
    </location>
</feature>
<keyword evidence="1" id="KW-0229">DNA integration</keyword>
<dbReference type="InterPro" id="IPR050090">
    <property type="entry name" value="Tyrosine_recombinase_XerCD"/>
</dbReference>
<feature type="domain" description="Core-binding (CB)" evidence="6">
    <location>
        <begin position="6"/>
        <end position="96"/>
    </location>
</feature>
<gene>
    <name evidence="7" type="ORF">LCY76_10860</name>
</gene>
<dbReference type="PROSITE" id="PS51900">
    <property type="entry name" value="CB"/>
    <property type="match status" value="1"/>
</dbReference>
<dbReference type="Gene3D" id="1.10.150.130">
    <property type="match status" value="1"/>
</dbReference>
<dbReference type="AlphaFoldDB" id="A0A9X2BD02"/>
<evidence type="ECO:0000256" key="2">
    <source>
        <dbReference type="ARBA" id="ARBA00023125"/>
    </source>
</evidence>